<proteinExistence type="predicted"/>
<dbReference type="NCBIfam" id="TIGR03519">
    <property type="entry name" value="T9SS_PorP_fam"/>
    <property type="match status" value="1"/>
</dbReference>
<reference evidence="1" key="1">
    <citation type="journal article" date="2023" name="Comput. Struct. Biotechnol. J.">
        <title>Discovery of a novel marine Bacteroidetes with a rich repertoire of carbohydrate-active enzymes.</title>
        <authorList>
            <person name="Chen B."/>
            <person name="Liu G."/>
            <person name="Chen Q."/>
            <person name="Wang H."/>
            <person name="Liu L."/>
            <person name="Tang K."/>
        </authorList>
    </citation>
    <scope>NUCLEOTIDE SEQUENCE</scope>
    <source>
        <strain evidence="1">TK19036</strain>
    </source>
</reference>
<dbReference type="EMBL" id="CP120682">
    <property type="protein sequence ID" value="WKN36885.1"/>
    <property type="molecule type" value="Genomic_DNA"/>
</dbReference>
<dbReference type="AlphaFoldDB" id="A0AA49GQI0"/>
<reference evidence="1" key="2">
    <citation type="journal article" date="2024" name="Antonie Van Leeuwenhoek">
        <title>Roseihalotalea indica gen. nov., sp. nov., a halophilic Bacteroidetes from mesopelagic Southwest Indian Ocean with higher carbohydrate metabolic potential.</title>
        <authorList>
            <person name="Chen B."/>
            <person name="Zhang M."/>
            <person name="Lin D."/>
            <person name="Ye J."/>
            <person name="Tang K."/>
        </authorList>
    </citation>
    <scope>NUCLEOTIDE SEQUENCE</scope>
    <source>
        <strain evidence="1">TK19036</strain>
    </source>
</reference>
<dbReference type="Pfam" id="PF11751">
    <property type="entry name" value="PorP_SprF"/>
    <property type="match status" value="1"/>
</dbReference>
<sequence>MKRIDQSNTITIIKRGLYSLLLVIGLTSTSFGQQSAVYSQYVFNRLVINPAYAGSQEQLSITTLHRRQWDNFEGAPTTNTLVAHKSIKNKNVGIGILASSEKIGVHADQRLFFMYSYKIKMVHGTLSMGLQGGFSRIQSDFSKLNLKSEDVLVSGFRNTFNPNFGTGLYYSNNNFFAGVSVPHLLNNKLNREAEIDANGQEKRYYFVTAGHIFTLNPMVKVLPSVLMRVQESNATSVDVGANLILNDVLTIGGSYRSEDALIVLLKLNISENLSMGYSYDHTLSDIGQYSNGSHEFMLGYQIPYSKKCQTYF</sequence>
<organism evidence="1">
    <name type="scientific">Roseihalotalea indica</name>
    <dbReference type="NCBI Taxonomy" id="2867963"/>
    <lineage>
        <taxon>Bacteria</taxon>
        <taxon>Pseudomonadati</taxon>
        <taxon>Bacteroidota</taxon>
        <taxon>Cytophagia</taxon>
        <taxon>Cytophagales</taxon>
        <taxon>Catalimonadaceae</taxon>
        <taxon>Roseihalotalea</taxon>
    </lineage>
</organism>
<dbReference type="InterPro" id="IPR019861">
    <property type="entry name" value="PorP/SprF_Bacteroidetes"/>
</dbReference>
<accession>A0AA49GQI0</accession>
<gene>
    <name evidence="1" type="ORF">K4G66_31455</name>
</gene>
<evidence type="ECO:0000313" key="1">
    <source>
        <dbReference type="EMBL" id="WKN36885.1"/>
    </source>
</evidence>
<name>A0AA49GQI0_9BACT</name>
<protein>
    <submittedName>
        <fullName evidence="1">Type IX secretion system membrane protein PorP/SprF</fullName>
    </submittedName>
</protein>